<dbReference type="Pfam" id="PF00535">
    <property type="entry name" value="Glycos_transf_2"/>
    <property type="match status" value="1"/>
</dbReference>
<dbReference type="OrthoDB" id="199095at2"/>
<evidence type="ECO:0000259" key="1">
    <source>
        <dbReference type="Pfam" id="PF00535"/>
    </source>
</evidence>
<dbReference type="InterPro" id="IPR001173">
    <property type="entry name" value="Glyco_trans_2-like"/>
</dbReference>
<dbReference type="InterPro" id="IPR029044">
    <property type="entry name" value="Nucleotide-diphossugar_trans"/>
</dbReference>
<gene>
    <name evidence="2" type="ORF">FSB75_02800</name>
</gene>
<dbReference type="RefSeq" id="WP_146782426.1">
    <property type="nucleotide sequence ID" value="NZ_BAABIO010000006.1"/>
</dbReference>
<evidence type="ECO:0000313" key="3">
    <source>
        <dbReference type="Proteomes" id="UP000321204"/>
    </source>
</evidence>
<proteinExistence type="predicted"/>
<organism evidence="2 3">
    <name type="scientific">Flavisolibacter ginsenosidimutans</name>
    <dbReference type="NCBI Taxonomy" id="661481"/>
    <lineage>
        <taxon>Bacteria</taxon>
        <taxon>Pseudomonadati</taxon>
        <taxon>Bacteroidota</taxon>
        <taxon>Chitinophagia</taxon>
        <taxon>Chitinophagales</taxon>
        <taxon>Chitinophagaceae</taxon>
        <taxon>Flavisolibacter</taxon>
    </lineage>
</organism>
<feature type="domain" description="Glycosyltransferase 2-like" evidence="1">
    <location>
        <begin position="13"/>
        <end position="175"/>
    </location>
</feature>
<keyword evidence="3" id="KW-1185">Reference proteome</keyword>
<dbReference type="Gene3D" id="3.90.550.10">
    <property type="entry name" value="Spore Coat Polysaccharide Biosynthesis Protein SpsA, Chain A"/>
    <property type="match status" value="1"/>
</dbReference>
<evidence type="ECO:0000313" key="2">
    <source>
        <dbReference type="EMBL" id="QEC54872.1"/>
    </source>
</evidence>
<dbReference type="PANTHER" id="PTHR22916">
    <property type="entry name" value="GLYCOSYLTRANSFERASE"/>
    <property type="match status" value="1"/>
</dbReference>
<dbReference type="Proteomes" id="UP000321204">
    <property type="component" value="Chromosome"/>
</dbReference>
<dbReference type="PANTHER" id="PTHR22916:SF3">
    <property type="entry name" value="UDP-GLCNAC:BETAGAL BETA-1,3-N-ACETYLGLUCOSAMINYLTRANSFERASE-LIKE PROTEIN 1"/>
    <property type="match status" value="1"/>
</dbReference>
<keyword evidence="2" id="KW-0808">Transferase</keyword>
<reference evidence="2 3" key="1">
    <citation type="journal article" date="2015" name="Int. J. Syst. Evol. Microbiol.">
        <title>Flavisolibacter ginsenosidimutans sp. nov., with ginsenoside-converting activity isolated from soil used for cultivating ginseng.</title>
        <authorList>
            <person name="Zhao Y."/>
            <person name="Liu Q."/>
            <person name="Kang M.S."/>
            <person name="Jin F."/>
            <person name="Yu H."/>
            <person name="Im W.T."/>
        </authorList>
    </citation>
    <scope>NUCLEOTIDE SEQUENCE [LARGE SCALE GENOMIC DNA]</scope>
    <source>
        <strain evidence="2 3">Gsoil 636</strain>
    </source>
</reference>
<accession>A0A5B8UEM0</accession>
<name>A0A5B8UEM0_9BACT</name>
<sequence>MLFAQPDERPLVSVCVITYNHEKYIKAAVESVLMQETDFPCEFIIGEDCSTDNTRKILQEYAERFPIRLLLPEKNQGAQQNWKAVMQAARGKYVAFFEGDDCWTDPQKLAKQFKALEDHPEAVLCYTNAKIFDTKNPDSNIYFREENKPPVFKNKYETVRSCPMPTCTIFFRNVLPELPAWSLKAYAGDYIQVALLAKYGGIYYLDEICGLHVHHYHGLSRAIPLEDFYYNDAPLYLNFLPYFNYESKYFDAVLERYIGTVDKLFHMKQFKRAIKLYWNLPFADILKYCLRIPNIIKQGVKLHFLFFLSKGRTYR</sequence>
<dbReference type="GO" id="GO:0016758">
    <property type="term" value="F:hexosyltransferase activity"/>
    <property type="evidence" value="ECO:0007669"/>
    <property type="project" value="UniProtKB-ARBA"/>
</dbReference>
<dbReference type="KEGG" id="fgg:FSB75_02800"/>
<dbReference type="SUPFAM" id="SSF53448">
    <property type="entry name" value="Nucleotide-diphospho-sugar transferases"/>
    <property type="match status" value="1"/>
</dbReference>
<protein>
    <submittedName>
        <fullName evidence="2">Glycosyltransferase</fullName>
    </submittedName>
</protein>
<dbReference type="EMBL" id="CP042433">
    <property type="protein sequence ID" value="QEC54872.1"/>
    <property type="molecule type" value="Genomic_DNA"/>
</dbReference>
<dbReference type="AlphaFoldDB" id="A0A5B8UEM0"/>